<dbReference type="Proteomes" id="UP000807306">
    <property type="component" value="Unassembled WGS sequence"/>
</dbReference>
<dbReference type="EMBL" id="MU157824">
    <property type="protein sequence ID" value="KAF9535367.1"/>
    <property type="molecule type" value="Genomic_DNA"/>
</dbReference>
<dbReference type="PROSITE" id="PS50011">
    <property type="entry name" value="PROTEIN_KINASE_DOM"/>
    <property type="match status" value="1"/>
</dbReference>
<keyword evidence="3" id="KW-1185">Reference proteome</keyword>
<dbReference type="SMART" id="SM00220">
    <property type="entry name" value="S_TKc"/>
    <property type="match status" value="1"/>
</dbReference>
<dbReference type="AlphaFoldDB" id="A0A9P6JVF6"/>
<keyword evidence="2" id="KW-0808">Transferase</keyword>
<sequence>MCFRVLRQWESSDSGKKVYKQFCRELSVWHRLKHPNILPLIGATTECFPKRYCFLVHWQSNGPLPAYLETHPDHDKYTSISQIVDGLYYLHNLDPPVGHKDIKGDNILVGVDLVCVITDFGLASLLESERSTTLGRGSQFWTAPEVGSQTVLDQDCRPRDVYSLGCTIYQVCSG</sequence>
<evidence type="ECO:0000259" key="1">
    <source>
        <dbReference type="PROSITE" id="PS50011"/>
    </source>
</evidence>
<dbReference type="InterPro" id="IPR000719">
    <property type="entry name" value="Prot_kinase_dom"/>
</dbReference>
<dbReference type="GO" id="GO:0004674">
    <property type="term" value="F:protein serine/threonine kinase activity"/>
    <property type="evidence" value="ECO:0007669"/>
    <property type="project" value="TreeGrafter"/>
</dbReference>
<accession>A0A9P6JVF6</accession>
<dbReference type="PANTHER" id="PTHR44329">
    <property type="entry name" value="SERINE/THREONINE-PROTEIN KINASE TNNI3K-RELATED"/>
    <property type="match status" value="1"/>
</dbReference>
<protein>
    <submittedName>
        <fullName evidence="2">Kinase-like domain-containing protein</fullName>
    </submittedName>
</protein>
<gene>
    <name evidence="2" type="ORF">CPB83DRAFT_753562</name>
</gene>
<dbReference type="PROSITE" id="PS00108">
    <property type="entry name" value="PROTEIN_KINASE_ST"/>
    <property type="match status" value="1"/>
</dbReference>
<proteinExistence type="predicted"/>
<dbReference type="InterPro" id="IPR051681">
    <property type="entry name" value="Ser/Thr_Kinases-Pseudokinases"/>
</dbReference>
<dbReference type="PANTHER" id="PTHR44329:SF214">
    <property type="entry name" value="PROTEIN KINASE DOMAIN-CONTAINING PROTEIN"/>
    <property type="match status" value="1"/>
</dbReference>
<dbReference type="InterPro" id="IPR011009">
    <property type="entry name" value="Kinase-like_dom_sf"/>
</dbReference>
<evidence type="ECO:0000313" key="3">
    <source>
        <dbReference type="Proteomes" id="UP000807306"/>
    </source>
</evidence>
<dbReference type="Gene3D" id="1.10.510.10">
    <property type="entry name" value="Transferase(Phosphotransferase) domain 1"/>
    <property type="match status" value="1"/>
</dbReference>
<organism evidence="2 3">
    <name type="scientific">Crepidotus variabilis</name>
    <dbReference type="NCBI Taxonomy" id="179855"/>
    <lineage>
        <taxon>Eukaryota</taxon>
        <taxon>Fungi</taxon>
        <taxon>Dikarya</taxon>
        <taxon>Basidiomycota</taxon>
        <taxon>Agaricomycotina</taxon>
        <taxon>Agaricomycetes</taxon>
        <taxon>Agaricomycetidae</taxon>
        <taxon>Agaricales</taxon>
        <taxon>Agaricineae</taxon>
        <taxon>Crepidotaceae</taxon>
        <taxon>Crepidotus</taxon>
    </lineage>
</organism>
<feature type="domain" description="Protein kinase" evidence="1">
    <location>
        <begin position="1"/>
        <end position="174"/>
    </location>
</feature>
<dbReference type="InterPro" id="IPR008271">
    <property type="entry name" value="Ser/Thr_kinase_AS"/>
</dbReference>
<reference evidence="2" key="1">
    <citation type="submission" date="2020-11" db="EMBL/GenBank/DDBJ databases">
        <authorList>
            <consortium name="DOE Joint Genome Institute"/>
            <person name="Ahrendt S."/>
            <person name="Riley R."/>
            <person name="Andreopoulos W."/>
            <person name="Labutti K."/>
            <person name="Pangilinan J."/>
            <person name="Ruiz-Duenas F.J."/>
            <person name="Barrasa J.M."/>
            <person name="Sanchez-Garcia M."/>
            <person name="Camarero S."/>
            <person name="Miyauchi S."/>
            <person name="Serrano A."/>
            <person name="Linde D."/>
            <person name="Babiker R."/>
            <person name="Drula E."/>
            <person name="Ayuso-Fernandez I."/>
            <person name="Pacheco R."/>
            <person name="Padilla G."/>
            <person name="Ferreira P."/>
            <person name="Barriuso J."/>
            <person name="Kellner H."/>
            <person name="Castanera R."/>
            <person name="Alfaro M."/>
            <person name="Ramirez L."/>
            <person name="Pisabarro A.G."/>
            <person name="Kuo A."/>
            <person name="Tritt A."/>
            <person name="Lipzen A."/>
            <person name="He G."/>
            <person name="Yan M."/>
            <person name="Ng V."/>
            <person name="Cullen D."/>
            <person name="Martin F."/>
            <person name="Rosso M.-N."/>
            <person name="Henrissat B."/>
            <person name="Hibbett D."/>
            <person name="Martinez A.T."/>
            <person name="Grigoriev I.V."/>
        </authorList>
    </citation>
    <scope>NUCLEOTIDE SEQUENCE</scope>
    <source>
        <strain evidence="2">CBS 506.95</strain>
    </source>
</reference>
<evidence type="ECO:0000313" key="2">
    <source>
        <dbReference type="EMBL" id="KAF9535367.1"/>
    </source>
</evidence>
<dbReference type="Pfam" id="PF00069">
    <property type="entry name" value="Pkinase"/>
    <property type="match status" value="1"/>
</dbReference>
<dbReference type="OrthoDB" id="346907at2759"/>
<name>A0A9P6JVF6_9AGAR</name>
<keyword evidence="2" id="KW-0418">Kinase</keyword>
<dbReference type="GO" id="GO:0005524">
    <property type="term" value="F:ATP binding"/>
    <property type="evidence" value="ECO:0007669"/>
    <property type="project" value="InterPro"/>
</dbReference>
<dbReference type="SUPFAM" id="SSF56112">
    <property type="entry name" value="Protein kinase-like (PK-like)"/>
    <property type="match status" value="1"/>
</dbReference>
<comment type="caution">
    <text evidence="2">The sequence shown here is derived from an EMBL/GenBank/DDBJ whole genome shotgun (WGS) entry which is preliminary data.</text>
</comment>